<reference evidence="1" key="1">
    <citation type="journal article" date="2019" name="bioRxiv">
        <title>The Genome of the Zebra Mussel, Dreissena polymorpha: A Resource for Invasive Species Research.</title>
        <authorList>
            <person name="McCartney M.A."/>
            <person name="Auch B."/>
            <person name="Kono T."/>
            <person name="Mallez S."/>
            <person name="Zhang Y."/>
            <person name="Obille A."/>
            <person name="Becker A."/>
            <person name="Abrahante J.E."/>
            <person name="Garbe J."/>
            <person name="Badalamenti J.P."/>
            <person name="Herman A."/>
            <person name="Mangelson H."/>
            <person name="Liachko I."/>
            <person name="Sullivan S."/>
            <person name="Sone E.D."/>
            <person name="Koren S."/>
            <person name="Silverstein K.A.T."/>
            <person name="Beckman K.B."/>
            <person name="Gohl D.M."/>
        </authorList>
    </citation>
    <scope>NUCLEOTIDE SEQUENCE</scope>
    <source>
        <strain evidence="1">Duluth1</strain>
        <tissue evidence="1">Whole animal</tissue>
    </source>
</reference>
<dbReference type="Proteomes" id="UP000828390">
    <property type="component" value="Unassembled WGS sequence"/>
</dbReference>
<proteinExistence type="predicted"/>
<name>A0A9D4CH35_DREPO</name>
<reference evidence="1" key="2">
    <citation type="submission" date="2020-11" db="EMBL/GenBank/DDBJ databases">
        <authorList>
            <person name="McCartney M.A."/>
            <person name="Auch B."/>
            <person name="Kono T."/>
            <person name="Mallez S."/>
            <person name="Becker A."/>
            <person name="Gohl D.M."/>
            <person name="Silverstein K.A.T."/>
            <person name="Koren S."/>
            <person name="Bechman K.B."/>
            <person name="Herman A."/>
            <person name="Abrahante J.E."/>
            <person name="Garbe J."/>
        </authorList>
    </citation>
    <scope>NUCLEOTIDE SEQUENCE</scope>
    <source>
        <strain evidence="1">Duluth1</strain>
        <tissue evidence="1">Whole animal</tissue>
    </source>
</reference>
<organism evidence="1 2">
    <name type="scientific">Dreissena polymorpha</name>
    <name type="common">Zebra mussel</name>
    <name type="synonym">Mytilus polymorpha</name>
    <dbReference type="NCBI Taxonomy" id="45954"/>
    <lineage>
        <taxon>Eukaryota</taxon>
        <taxon>Metazoa</taxon>
        <taxon>Spiralia</taxon>
        <taxon>Lophotrochozoa</taxon>
        <taxon>Mollusca</taxon>
        <taxon>Bivalvia</taxon>
        <taxon>Autobranchia</taxon>
        <taxon>Heteroconchia</taxon>
        <taxon>Euheterodonta</taxon>
        <taxon>Imparidentia</taxon>
        <taxon>Neoheterodontei</taxon>
        <taxon>Myida</taxon>
        <taxon>Dreissenoidea</taxon>
        <taxon>Dreissenidae</taxon>
        <taxon>Dreissena</taxon>
    </lineage>
</organism>
<evidence type="ECO:0000313" key="2">
    <source>
        <dbReference type="Proteomes" id="UP000828390"/>
    </source>
</evidence>
<protein>
    <submittedName>
        <fullName evidence="1">Uncharacterized protein</fullName>
    </submittedName>
</protein>
<accession>A0A9D4CH35</accession>
<dbReference type="EMBL" id="JAIWYP010000012">
    <property type="protein sequence ID" value="KAH3724787.1"/>
    <property type="molecule type" value="Genomic_DNA"/>
</dbReference>
<sequence>MSDYRDIFRKPETHNWFMAGHGFEHIRNFLLDIIKEATHEFYHSIRTEINRKQGFPENVVCSQCHTPNVLPCDADNKCCKYTKCSFHDIHKPHNCPSNNLCNEICKEIVDHHRF</sequence>
<keyword evidence="2" id="KW-1185">Reference proteome</keyword>
<evidence type="ECO:0000313" key="1">
    <source>
        <dbReference type="EMBL" id="KAH3724787.1"/>
    </source>
</evidence>
<gene>
    <name evidence="1" type="ORF">DPMN_050612</name>
</gene>
<dbReference type="AlphaFoldDB" id="A0A9D4CH35"/>
<comment type="caution">
    <text evidence="1">The sequence shown here is derived from an EMBL/GenBank/DDBJ whole genome shotgun (WGS) entry which is preliminary data.</text>
</comment>